<sequence length="479" mass="55212">MAAADPAKAFEDEASCPICLEYFNDPVTLDCGHNFCQACITQCWGGSDRDYFCPCCMEIFPQGNFRANRQLGTLVDLITRQLKDEQQQAKLGGERVCCKHQEALRLFCEEDQTPICLVCDRSREHRAHTIVPIQEAAQEYKEQIWRRLDVLEKGKEEILALIACEEEQSQELLRQIEIDRETMEYRFEKLQTFLQEQQRLLLAWLDELEKEVATRKDENIRRLTEEVSRLNTLIGQMEEKCEQPASEFMQDVRSTLSRCEIGTFQAPAPASPELKWRLWLFSQNFAFLEDALRKLKVNLLPEPKPERAEVTLDPDTANPWLAMSADGKSVHWGVARQDLPDHPERFDPAPCVLASKGFDSGRHFWEVEVGEGAVWVVGVALESVKRKGVSRFTPEQRIWAVQKYWERHWALTYPETPLYLHGVPRRIRIYVDYEGGLVAFYDAGNEAPIFTFRPAPFVGEKICPFFELLSTGSQIKLCP</sequence>
<dbReference type="PROSITE" id="PS50089">
    <property type="entry name" value="ZF_RING_2"/>
    <property type="match status" value="1"/>
</dbReference>
<dbReference type="InterPro" id="IPR043136">
    <property type="entry name" value="B30.2/SPRY_sf"/>
</dbReference>
<organism evidence="9 10">
    <name type="scientific">Chelonia mydas</name>
    <name type="common">Green sea-turtle</name>
    <name type="synonym">Chelonia agassizi</name>
    <dbReference type="NCBI Taxonomy" id="8469"/>
    <lineage>
        <taxon>Eukaryota</taxon>
        <taxon>Metazoa</taxon>
        <taxon>Chordata</taxon>
        <taxon>Craniata</taxon>
        <taxon>Vertebrata</taxon>
        <taxon>Euteleostomi</taxon>
        <taxon>Archelosauria</taxon>
        <taxon>Testudinata</taxon>
        <taxon>Testudines</taxon>
        <taxon>Cryptodira</taxon>
        <taxon>Durocryptodira</taxon>
        <taxon>Americhelydia</taxon>
        <taxon>Chelonioidea</taxon>
        <taxon>Cheloniidae</taxon>
        <taxon>Chelonia</taxon>
    </lineage>
</organism>
<dbReference type="InterPro" id="IPR006574">
    <property type="entry name" value="PRY"/>
</dbReference>
<dbReference type="KEGG" id="cmy:102943089"/>
<dbReference type="SMART" id="SM00449">
    <property type="entry name" value="SPRY"/>
    <property type="match status" value="1"/>
</dbReference>
<dbReference type="SMART" id="SM00336">
    <property type="entry name" value="BBOX"/>
    <property type="match status" value="1"/>
</dbReference>
<keyword evidence="1" id="KW-0479">Metal-binding</keyword>
<dbReference type="FunFam" id="2.60.120.920:FF:000004">
    <property type="entry name" value="Butyrophilin subfamily 1 member A1"/>
    <property type="match status" value="1"/>
</dbReference>
<evidence type="ECO:0000259" key="6">
    <source>
        <dbReference type="PROSITE" id="PS50089"/>
    </source>
</evidence>
<evidence type="ECO:0000256" key="5">
    <source>
        <dbReference type="SAM" id="Coils"/>
    </source>
</evidence>
<dbReference type="Pfam" id="PF13765">
    <property type="entry name" value="PRY"/>
    <property type="match status" value="1"/>
</dbReference>
<evidence type="ECO:0000256" key="2">
    <source>
        <dbReference type="ARBA" id="ARBA00022771"/>
    </source>
</evidence>
<dbReference type="CDD" id="cd12888">
    <property type="entry name" value="SPRY_PRY_TRIM7_like"/>
    <property type="match status" value="1"/>
</dbReference>
<dbReference type="Pfam" id="PF00643">
    <property type="entry name" value="zf-B_box"/>
    <property type="match status" value="1"/>
</dbReference>
<keyword evidence="3" id="KW-0862">Zinc</keyword>
<feature type="domain" description="B30.2/SPRY" evidence="8">
    <location>
        <begin position="290"/>
        <end position="479"/>
    </location>
</feature>
<proteinExistence type="predicted"/>
<dbReference type="PROSITE" id="PS50119">
    <property type="entry name" value="ZF_BBOX"/>
    <property type="match status" value="1"/>
</dbReference>
<dbReference type="InterPro" id="IPR000315">
    <property type="entry name" value="Znf_B-box"/>
</dbReference>
<dbReference type="GO" id="GO:0008270">
    <property type="term" value="F:zinc ion binding"/>
    <property type="evidence" value="ECO:0007669"/>
    <property type="project" value="UniProtKB-KW"/>
</dbReference>
<dbReference type="EMBL" id="KB598434">
    <property type="protein sequence ID" value="EMP24766.1"/>
    <property type="molecule type" value="Genomic_DNA"/>
</dbReference>
<evidence type="ECO:0000259" key="8">
    <source>
        <dbReference type="PROSITE" id="PS50188"/>
    </source>
</evidence>
<feature type="domain" description="B box-type" evidence="7">
    <location>
        <begin position="92"/>
        <end position="133"/>
    </location>
</feature>
<dbReference type="Pfam" id="PF15227">
    <property type="entry name" value="zf-C3HC4_4"/>
    <property type="match status" value="1"/>
</dbReference>
<evidence type="ECO:0000256" key="4">
    <source>
        <dbReference type="PROSITE-ProRule" id="PRU00024"/>
    </source>
</evidence>
<dbReference type="PANTHER" id="PTHR24103">
    <property type="entry name" value="E3 UBIQUITIN-PROTEIN LIGASE TRIM"/>
    <property type="match status" value="1"/>
</dbReference>
<dbReference type="Pfam" id="PF00622">
    <property type="entry name" value="SPRY"/>
    <property type="match status" value="1"/>
</dbReference>
<dbReference type="eggNOG" id="KOG2177">
    <property type="taxonomic scope" value="Eukaryota"/>
</dbReference>
<dbReference type="SMART" id="SM00589">
    <property type="entry name" value="PRY"/>
    <property type="match status" value="1"/>
</dbReference>
<dbReference type="InterPro" id="IPR013083">
    <property type="entry name" value="Znf_RING/FYVE/PHD"/>
</dbReference>
<dbReference type="Gene3D" id="3.30.40.10">
    <property type="entry name" value="Zinc/RING finger domain, C3HC4 (zinc finger)"/>
    <property type="match status" value="1"/>
</dbReference>
<dbReference type="PRINTS" id="PR01407">
    <property type="entry name" value="BUTYPHLNCDUF"/>
</dbReference>
<dbReference type="InterPro" id="IPR001870">
    <property type="entry name" value="B30.2/SPRY"/>
</dbReference>
<dbReference type="InterPro" id="IPR013320">
    <property type="entry name" value="ConA-like_dom_sf"/>
</dbReference>
<evidence type="ECO:0000256" key="1">
    <source>
        <dbReference type="ARBA" id="ARBA00022723"/>
    </source>
</evidence>
<dbReference type="AlphaFoldDB" id="M7AIC4"/>
<dbReference type="InterPro" id="IPR003877">
    <property type="entry name" value="SPRY_dom"/>
</dbReference>
<gene>
    <name evidence="9" type="ORF">UY3_18166</name>
</gene>
<evidence type="ECO:0000259" key="7">
    <source>
        <dbReference type="PROSITE" id="PS50119"/>
    </source>
</evidence>
<evidence type="ECO:0000313" key="10">
    <source>
        <dbReference type="Proteomes" id="UP000031443"/>
    </source>
</evidence>
<dbReference type="SUPFAM" id="SSF49899">
    <property type="entry name" value="Concanavalin A-like lectins/glucanases"/>
    <property type="match status" value="1"/>
</dbReference>
<name>M7AIC4_CHEMY</name>
<dbReference type="InterPro" id="IPR017907">
    <property type="entry name" value="Znf_RING_CS"/>
</dbReference>
<keyword evidence="2 4" id="KW-0863">Zinc-finger</keyword>
<evidence type="ECO:0000313" key="9">
    <source>
        <dbReference type="EMBL" id="EMP24766.1"/>
    </source>
</evidence>
<dbReference type="InterPro" id="IPR003879">
    <property type="entry name" value="Butyrophylin_SPRY"/>
</dbReference>
<dbReference type="InterPro" id="IPR050143">
    <property type="entry name" value="TRIM/RBCC"/>
</dbReference>
<dbReference type="CDD" id="cd19762">
    <property type="entry name" value="Bbox2_TRIM7-like"/>
    <property type="match status" value="1"/>
</dbReference>
<dbReference type="SUPFAM" id="SSF57850">
    <property type="entry name" value="RING/U-box"/>
    <property type="match status" value="1"/>
</dbReference>
<dbReference type="Gene3D" id="2.60.120.920">
    <property type="match status" value="1"/>
</dbReference>
<dbReference type="CDD" id="cd16594">
    <property type="entry name" value="RING-HC_TRIM7-like_C-IV"/>
    <property type="match status" value="1"/>
</dbReference>
<dbReference type="PROSITE" id="PS00518">
    <property type="entry name" value="ZF_RING_1"/>
    <property type="match status" value="1"/>
</dbReference>
<dbReference type="Proteomes" id="UP000031443">
    <property type="component" value="Unassembled WGS sequence"/>
</dbReference>
<evidence type="ECO:0000256" key="3">
    <source>
        <dbReference type="ARBA" id="ARBA00022833"/>
    </source>
</evidence>
<dbReference type="InterPro" id="IPR001841">
    <property type="entry name" value="Znf_RING"/>
</dbReference>
<dbReference type="SUPFAM" id="SSF57845">
    <property type="entry name" value="B-box zinc-binding domain"/>
    <property type="match status" value="1"/>
</dbReference>
<dbReference type="PROSITE" id="PS50188">
    <property type="entry name" value="B302_SPRY"/>
    <property type="match status" value="1"/>
</dbReference>
<feature type="domain" description="RING-type" evidence="6">
    <location>
        <begin position="16"/>
        <end position="56"/>
    </location>
</feature>
<keyword evidence="10" id="KW-1185">Reference proteome</keyword>
<accession>M7AIC4</accession>
<dbReference type="SMART" id="SM00184">
    <property type="entry name" value="RING"/>
    <property type="match status" value="1"/>
</dbReference>
<keyword evidence="5" id="KW-0175">Coiled coil</keyword>
<reference evidence="10" key="1">
    <citation type="journal article" date="2013" name="Nat. Genet.">
        <title>The draft genomes of soft-shell turtle and green sea turtle yield insights into the development and evolution of the turtle-specific body plan.</title>
        <authorList>
            <person name="Wang Z."/>
            <person name="Pascual-Anaya J."/>
            <person name="Zadissa A."/>
            <person name="Li W."/>
            <person name="Niimura Y."/>
            <person name="Huang Z."/>
            <person name="Li C."/>
            <person name="White S."/>
            <person name="Xiong Z."/>
            <person name="Fang D."/>
            <person name="Wang B."/>
            <person name="Ming Y."/>
            <person name="Chen Y."/>
            <person name="Zheng Y."/>
            <person name="Kuraku S."/>
            <person name="Pignatelli M."/>
            <person name="Herrero J."/>
            <person name="Beal K."/>
            <person name="Nozawa M."/>
            <person name="Li Q."/>
            <person name="Wang J."/>
            <person name="Zhang H."/>
            <person name="Yu L."/>
            <person name="Shigenobu S."/>
            <person name="Wang J."/>
            <person name="Liu J."/>
            <person name="Flicek P."/>
            <person name="Searle S."/>
            <person name="Wang J."/>
            <person name="Kuratani S."/>
            <person name="Yin Y."/>
            <person name="Aken B."/>
            <person name="Zhang G."/>
            <person name="Irie N."/>
        </authorList>
    </citation>
    <scope>NUCLEOTIDE SEQUENCE [LARGE SCALE GENOMIC DNA]</scope>
</reference>
<dbReference type="OrthoDB" id="9416842at2759"/>
<feature type="coiled-coil region" evidence="5">
    <location>
        <begin position="213"/>
        <end position="240"/>
    </location>
</feature>
<dbReference type="Gene3D" id="3.30.160.60">
    <property type="entry name" value="Classic Zinc Finger"/>
    <property type="match status" value="1"/>
</dbReference>
<protein>
    <submittedName>
        <fullName evidence="9">Zinc finger protein RFP</fullName>
    </submittedName>
</protein>